<organism evidence="2 3">
    <name type="scientific">Rhodovulum sulfidophilum</name>
    <name type="common">Rhodobacter sulfidophilus</name>
    <dbReference type="NCBI Taxonomy" id="35806"/>
    <lineage>
        <taxon>Bacteria</taxon>
        <taxon>Pseudomonadati</taxon>
        <taxon>Pseudomonadota</taxon>
        <taxon>Alphaproteobacteria</taxon>
        <taxon>Rhodobacterales</taxon>
        <taxon>Paracoccaceae</taxon>
        <taxon>Rhodovulum</taxon>
    </lineage>
</organism>
<dbReference type="Pfam" id="PF13704">
    <property type="entry name" value="Glyco_tranf_2_4"/>
    <property type="match status" value="1"/>
</dbReference>
<evidence type="ECO:0000313" key="3">
    <source>
        <dbReference type="Proteomes" id="UP000249185"/>
    </source>
</evidence>
<evidence type="ECO:0000313" key="2">
    <source>
        <dbReference type="EMBL" id="PZQ52596.1"/>
    </source>
</evidence>
<feature type="region of interest" description="Disordered" evidence="1">
    <location>
        <begin position="1"/>
        <end position="38"/>
    </location>
</feature>
<dbReference type="EMBL" id="QFPW01000001">
    <property type="protein sequence ID" value="PZQ52596.1"/>
    <property type="molecule type" value="Genomic_DNA"/>
</dbReference>
<reference evidence="2 3" key="1">
    <citation type="submission" date="2017-08" db="EMBL/GenBank/DDBJ databases">
        <title>Infants hospitalized years apart are colonized by the same room-sourced microbial strains.</title>
        <authorList>
            <person name="Brooks B."/>
            <person name="Olm M.R."/>
            <person name="Firek B.A."/>
            <person name="Baker R."/>
            <person name="Thomas B.C."/>
            <person name="Morowitz M.J."/>
            <person name="Banfield J.F."/>
        </authorList>
    </citation>
    <scope>NUCLEOTIDE SEQUENCE [LARGE SCALE GENOMIC DNA]</scope>
    <source>
        <strain evidence="2">S2_005_002_R2_34</strain>
    </source>
</reference>
<evidence type="ECO:0008006" key="4">
    <source>
        <dbReference type="Google" id="ProtNLM"/>
    </source>
</evidence>
<proteinExistence type="predicted"/>
<evidence type="ECO:0000256" key="1">
    <source>
        <dbReference type="SAM" id="MobiDB-lite"/>
    </source>
</evidence>
<dbReference type="AlphaFoldDB" id="A0A2W5NGG4"/>
<comment type="caution">
    <text evidence="2">The sequence shown here is derived from an EMBL/GenBank/DDBJ whole genome shotgun (WGS) entry which is preliminary data.</text>
</comment>
<dbReference type="Proteomes" id="UP000249185">
    <property type="component" value="Unassembled WGS sequence"/>
</dbReference>
<gene>
    <name evidence="2" type="ORF">DI556_02820</name>
</gene>
<accession>A0A2W5NGG4</accession>
<name>A0A2W5NGG4_RHOSU</name>
<protein>
    <recommendedName>
        <fullName evidence="4">Glycosyltransferase family 2 protein</fullName>
    </recommendedName>
</protein>
<sequence length="400" mass="44886">MAARRIPRRSRGSERSRSGAETCSAPPRRGSGGRSAAASEVFRTRGAWPLAEPDGRMLEVAARSHLRPLRPGEGWSDVPRLQGSFVVARFSTVSLMREDPEIVEHFVSYYLGLGATAVVIYHDGPAEGMPAPTDPRARVILCEAAFWERLGGRPEGLEDRQSAVYAHALAQCQTDWMLICDADEFVFGDRSVEQFLDWLPDTVDSARLRTAEAVWGPTDDPEQPFGSTWFRTAWTNPQFWKALRRIVYGPDARFFRQGLVGHVAGKQFLRAGRDYGFIGNHYSERDGVNVSVWAHELGRGGEGMYLGHFDAIGFGRWRRKWEQRITRETIANRMAGTRNAQMAAIAKAFGEGEPATRNIFLRLYALSSWQTRVLGALGYTFQRDIFRPARSVDSEARRTA</sequence>
<feature type="compositionally biased region" description="Low complexity" evidence="1">
    <location>
        <begin position="24"/>
        <end position="38"/>
    </location>
</feature>
<feature type="compositionally biased region" description="Basic residues" evidence="1">
    <location>
        <begin position="1"/>
        <end position="10"/>
    </location>
</feature>